<evidence type="ECO:0000256" key="7">
    <source>
        <dbReference type="ARBA" id="ARBA00023134"/>
    </source>
</evidence>
<organism evidence="12 13">
    <name type="scientific">Thermoflavifilum aggregans</name>
    <dbReference type="NCBI Taxonomy" id="454188"/>
    <lineage>
        <taxon>Bacteria</taxon>
        <taxon>Pseudomonadati</taxon>
        <taxon>Bacteroidota</taxon>
        <taxon>Chitinophagia</taxon>
        <taxon>Chitinophagales</taxon>
        <taxon>Chitinophagaceae</taxon>
        <taxon>Thermoflavifilum</taxon>
    </lineage>
</organism>
<keyword evidence="13" id="KW-1185">Reference proteome</keyword>
<sequence length="213" mass="24978">MEIISARLVSCSADVRTCPKPHLPEYAFVGRSNVGKSSFINMLTGQHRLAKTSATPGKTQTINHYIIESRPDPLQRLRRGSWYLVDLPGYGYARQSQQQRKNWQQLIQSYLQQRKNLVYTFLLIDSSIPPQTIDLDFADQLGQWQIPFVLVFTKTDKEKQNLVHKHVQAFLKEMEMRWEHLPPYFLASAKKKTRRKEILEFIQEWNTRFQAIA</sequence>
<dbReference type="PANTHER" id="PTHR11649:SF13">
    <property type="entry name" value="ENGB-TYPE G DOMAIN-CONTAINING PROTEIN"/>
    <property type="match status" value="1"/>
</dbReference>
<reference evidence="12 13" key="1">
    <citation type="submission" date="2017-11" db="EMBL/GenBank/DDBJ databases">
        <title>Genomic Encyclopedia of Archaeal and Bacterial Type Strains, Phase II (KMG-II): From Individual Species to Whole Genera.</title>
        <authorList>
            <person name="Goeker M."/>
        </authorList>
    </citation>
    <scope>NUCLEOTIDE SEQUENCE [LARGE SCALE GENOMIC DNA]</scope>
    <source>
        <strain evidence="12 13">DSM 27268</strain>
    </source>
</reference>
<dbReference type="EMBL" id="PGFG01000001">
    <property type="protein sequence ID" value="PJJ74981.1"/>
    <property type="molecule type" value="Genomic_DNA"/>
</dbReference>
<dbReference type="Proteomes" id="UP000230000">
    <property type="component" value="Unassembled WGS sequence"/>
</dbReference>
<dbReference type="InterPro" id="IPR027417">
    <property type="entry name" value="P-loop_NTPase"/>
</dbReference>
<evidence type="ECO:0000313" key="12">
    <source>
        <dbReference type="EMBL" id="PJJ74981.1"/>
    </source>
</evidence>
<protein>
    <recommendedName>
        <fullName evidence="10">Probable GTP-binding protein EngB</fullName>
    </recommendedName>
</protein>
<gene>
    <name evidence="10" type="primary">engB</name>
    <name evidence="12" type="ORF">BXY57_0548</name>
</gene>
<keyword evidence="7 10" id="KW-0342">GTP-binding</keyword>
<evidence type="ECO:0000256" key="1">
    <source>
        <dbReference type="ARBA" id="ARBA00001946"/>
    </source>
</evidence>
<evidence type="ECO:0000256" key="6">
    <source>
        <dbReference type="ARBA" id="ARBA00022842"/>
    </source>
</evidence>
<dbReference type="RefSeq" id="WP_100313653.1">
    <property type="nucleotide sequence ID" value="NZ_PGFG01000001.1"/>
</dbReference>
<evidence type="ECO:0000256" key="2">
    <source>
        <dbReference type="ARBA" id="ARBA00009638"/>
    </source>
</evidence>
<dbReference type="Gene3D" id="3.40.50.300">
    <property type="entry name" value="P-loop containing nucleotide triphosphate hydrolases"/>
    <property type="match status" value="1"/>
</dbReference>
<comment type="function">
    <text evidence="10">Necessary for normal cell division and for the maintenance of normal septation.</text>
</comment>
<evidence type="ECO:0000256" key="8">
    <source>
        <dbReference type="ARBA" id="ARBA00023210"/>
    </source>
</evidence>
<dbReference type="GO" id="GO:0046872">
    <property type="term" value="F:metal ion binding"/>
    <property type="evidence" value="ECO:0007669"/>
    <property type="project" value="UniProtKB-KW"/>
</dbReference>
<comment type="cofactor">
    <cofactor evidence="1">
        <name>Mg(2+)</name>
        <dbReference type="ChEBI" id="CHEBI:18420"/>
    </cofactor>
</comment>
<dbReference type="OrthoDB" id="9804921at2"/>
<dbReference type="NCBIfam" id="TIGR03598">
    <property type="entry name" value="GTPase_YsxC"/>
    <property type="match status" value="1"/>
</dbReference>
<evidence type="ECO:0000313" key="13">
    <source>
        <dbReference type="Proteomes" id="UP000230000"/>
    </source>
</evidence>
<dbReference type="GO" id="GO:0005525">
    <property type="term" value="F:GTP binding"/>
    <property type="evidence" value="ECO:0007669"/>
    <property type="project" value="UniProtKB-UniRule"/>
</dbReference>
<dbReference type="InterPro" id="IPR030393">
    <property type="entry name" value="G_ENGB_dom"/>
</dbReference>
<keyword evidence="4" id="KW-0479">Metal-binding</keyword>
<evidence type="ECO:0000256" key="4">
    <source>
        <dbReference type="ARBA" id="ARBA00022723"/>
    </source>
</evidence>
<comment type="caution">
    <text evidence="12">The sequence shown here is derived from an EMBL/GenBank/DDBJ whole genome shotgun (WGS) entry which is preliminary data.</text>
</comment>
<keyword evidence="3 10" id="KW-0132">Cell division</keyword>
<evidence type="ECO:0000256" key="9">
    <source>
        <dbReference type="ARBA" id="ARBA00023306"/>
    </source>
</evidence>
<dbReference type="AlphaFoldDB" id="A0A2M9CSZ1"/>
<comment type="similarity">
    <text evidence="2 10">Belongs to the TRAFAC class TrmE-Era-EngA-EngB-Septin-like GTPase superfamily. EngB GTPase family.</text>
</comment>
<name>A0A2M9CSZ1_9BACT</name>
<dbReference type="InterPro" id="IPR006073">
    <property type="entry name" value="GTP-bd"/>
</dbReference>
<evidence type="ECO:0000256" key="5">
    <source>
        <dbReference type="ARBA" id="ARBA00022741"/>
    </source>
</evidence>
<keyword evidence="5 10" id="KW-0547">Nucleotide-binding</keyword>
<dbReference type="HAMAP" id="MF_00321">
    <property type="entry name" value="GTPase_EngB"/>
    <property type="match status" value="1"/>
</dbReference>
<feature type="domain" description="EngB-type G" evidence="11">
    <location>
        <begin position="22"/>
        <end position="208"/>
    </location>
</feature>
<dbReference type="CDD" id="cd01876">
    <property type="entry name" value="YihA_EngB"/>
    <property type="match status" value="1"/>
</dbReference>
<evidence type="ECO:0000259" key="11">
    <source>
        <dbReference type="PROSITE" id="PS51706"/>
    </source>
</evidence>
<proteinExistence type="inferred from homology"/>
<dbReference type="GO" id="GO:0000917">
    <property type="term" value="P:division septum assembly"/>
    <property type="evidence" value="ECO:0007669"/>
    <property type="project" value="UniProtKB-KW"/>
</dbReference>
<dbReference type="SUPFAM" id="SSF52540">
    <property type="entry name" value="P-loop containing nucleoside triphosphate hydrolases"/>
    <property type="match status" value="1"/>
</dbReference>
<dbReference type="Pfam" id="PF01926">
    <property type="entry name" value="MMR_HSR1"/>
    <property type="match status" value="1"/>
</dbReference>
<accession>A0A2M9CSZ1</accession>
<dbReference type="PANTHER" id="PTHR11649">
    <property type="entry name" value="MSS1/TRME-RELATED GTP-BINDING PROTEIN"/>
    <property type="match status" value="1"/>
</dbReference>
<evidence type="ECO:0000256" key="3">
    <source>
        <dbReference type="ARBA" id="ARBA00022618"/>
    </source>
</evidence>
<dbReference type="PROSITE" id="PS51706">
    <property type="entry name" value="G_ENGB"/>
    <property type="match status" value="1"/>
</dbReference>
<keyword evidence="8 10" id="KW-0717">Septation</keyword>
<keyword evidence="9 10" id="KW-0131">Cell cycle</keyword>
<dbReference type="InterPro" id="IPR019987">
    <property type="entry name" value="GTP-bd_ribosome_bio_YsxC"/>
</dbReference>
<evidence type="ECO:0000256" key="10">
    <source>
        <dbReference type="HAMAP-Rule" id="MF_00321"/>
    </source>
</evidence>
<keyword evidence="6" id="KW-0460">Magnesium</keyword>